<keyword evidence="2" id="KW-1185">Reference proteome</keyword>
<dbReference type="HOGENOM" id="CLU_105863_0_0_3"/>
<dbReference type="eggNOG" id="ENOG5031UPK">
    <property type="taxonomic scope" value="Bacteria"/>
</dbReference>
<evidence type="ECO:0000313" key="2">
    <source>
        <dbReference type="Proteomes" id="UP000003959"/>
    </source>
</evidence>
<dbReference type="RefSeq" id="WP_008185486.1">
    <property type="nucleotide sequence ID" value="NZ_GL890929.1"/>
</dbReference>
<gene>
    <name evidence="1" type="ORF">LYNGBM3L_29350</name>
</gene>
<reference evidence="2" key="1">
    <citation type="journal article" date="2011" name="Proc. Natl. Acad. Sci. U.S.A.">
        <title>Genomic insights into the physiology and ecology of the marine filamentous cyanobacterium Lyngbya majuscula.</title>
        <authorList>
            <person name="Jones A.C."/>
            <person name="Monroe E.A."/>
            <person name="Podell S."/>
            <person name="Hess W.R."/>
            <person name="Klages S."/>
            <person name="Esquenazi E."/>
            <person name="Niessen S."/>
            <person name="Hoover H."/>
            <person name="Rothmann M."/>
            <person name="Lasken R.S."/>
            <person name="Yates J.R.III."/>
            <person name="Reinhardt R."/>
            <person name="Kube M."/>
            <person name="Burkart M.D."/>
            <person name="Allen E.E."/>
            <person name="Dorrestein P.C."/>
            <person name="Gerwick W.H."/>
            <person name="Gerwick L."/>
        </authorList>
    </citation>
    <scope>NUCLEOTIDE SEQUENCE [LARGE SCALE GENOMIC DNA]</scope>
    <source>
        <strain evidence="2">3L</strain>
    </source>
</reference>
<dbReference type="Proteomes" id="UP000003959">
    <property type="component" value="Unassembled WGS sequence"/>
</dbReference>
<sequence>MFSNVFVLCTGRCGSTTFAKACQHIQNYTVSHESRISLIGDQRLQYSQNHIEVDNRLSWFLGSLEKKYGDCAFYVHLKRDIMSTAKSYAKRLDSPIIKGYSESIILPKQFNYERLDICIDYCNTVNANIELFLKNKSHKMEFNLDNAQEDFGRFWSLISAQGNYAMAVKEWEKKYNA</sequence>
<evidence type="ECO:0008006" key="3">
    <source>
        <dbReference type="Google" id="ProtNLM"/>
    </source>
</evidence>
<dbReference type="InterPro" id="IPR027417">
    <property type="entry name" value="P-loop_NTPase"/>
</dbReference>
<dbReference type="EMBL" id="GL890929">
    <property type="protein sequence ID" value="EGJ32100.1"/>
    <property type="molecule type" value="Genomic_DNA"/>
</dbReference>
<name>F4XTG4_9CYAN</name>
<proteinExistence type="predicted"/>
<organism evidence="1 2">
    <name type="scientific">Moorena producens 3L</name>
    <dbReference type="NCBI Taxonomy" id="489825"/>
    <lineage>
        <taxon>Bacteria</taxon>
        <taxon>Bacillati</taxon>
        <taxon>Cyanobacteriota</taxon>
        <taxon>Cyanophyceae</taxon>
        <taxon>Coleofasciculales</taxon>
        <taxon>Coleofasciculaceae</taxon>
        <taxon>Moorena</taxon>
    </lineage>
</organism>
<dbReference type="AlphaFoldDB" id="F4XTG4"/>
<dbReference type="OrthoDB" id="1429303at2"/>
<protein>
    <recommendedName>
        <fullName evidence="3">Sulfotransferase family protein</fullName>
    </recommendedName>
</protein>
<accession>F4XTG4</accession>
<evidence type="ECO:0000313" key="1">
    <source>
        <dbReference type="EMBL" id="EGJ32100.1"/>
    </source>
</evidence>
<dbReference type="SUPFAM" id="SSF52540">
    <property type="entry name" value="P-loop containing nucleoside triphosphate hydrolases"/>
    <property type="match status" value="1"/>
</dbReference>